<reference evidence="3 4" key="1">
    <citation type="submission" date="2016-10" db="EMBL/GenBank/DDBJ databases">
        <authorList>
            <person name="de Groot N.N."/>
        </authorList>
    </citation>
    <scope>NUCLEOTIDE SEQUENCE [LARGE SCALE GENOMIC DNA]</scope>
    <source>
        <strain evidence="3 4">DSM 15893</strain>
    </source>
</reference>
<dbReference type="GO" id="GO:0016787">
    <property type="term" value="F:hydrolase activity"/>
    <property type="evidence" value="ECO:0007669"/>
    <property type="project" value="UniProtKB-KW"/>
</dbReference>
<evidence type="ECO:0000313" key="4">
    <source>
        <dbReference type="Proteomes" id="UP000182692"/>
    </source>
</evidence>
<dbReference type="Gene3D" id="3.60.15.10">
    <property type="entry name" value="Ribonuclease Z/Hydroxyacylglutathione hydrolase-like"/>
    <property type="match status" value="1"/>
</dbReference>
<dbReference type="Proteomes" id="UP000182692">
    <property type="component" value="Unassembled WGS sequence"/>
</dbReference>
<dbReference type="SUPFAM" id="SSF56281">
    <property type="entry name" value="Metallo-hydrolase/oxidoreductase"/>
    <property type="match status" value="1"/>
</dbReference>
<dbReference type="SMART" id="SM00849">
    <property type="entry name" value="Lactamase_B"/>
    <property type="match status" value="1"/>
</dbReference>
<evidence type="ECO:0000313" key="3">
    <source>
        <dbReference type="EMBL" id="SFP68608.1"/>
    </source>
</evidence>
<name>A0A1I5SCU7_9GAMM</name>
<dbReference type="InterPro" id="IPR050855">
    <property type="entry name" value="NDM-1-like"/>
</dbReference>
<keyword evidence="3" id="KW-0378">Hydrolase</keyword>
<dbReference type="CDD" id="cd16282">
    <property type="entry name" value="metallo-hydrolase-like_MBL-fold"/>
    <property type="match status" value="1"/>
</dbReference>
<dbReference type="Pfam" id="PF00753">
    <property type="entry name" value="Lactamase_B"/>
    <property type="match status" value="1"/>
</dbReference>
<dbReference type="InterPro" id="IPR036866">
    <property type="entry name" value="RibonucZ/Hydroxyglut_hydro"/>
</dbReference>
<dbReference type="AlphaFoldDB" id="A0A1I5SCU7"/>
<dbReference type="InterPro" id="IPR001279">
    <property type="entry name" value="Metallo-B-lactamas"/>
</dbReference>
<dbReference type="STRING" id="1121869.SAMN03084138_02845"/>
<proteinExistence type="inferred from homology"/>
<sequence length="320" mass="35943">MNTSPMNTLPMNTLARITALLVLFNFPFGVLANAPKTLAFEEIVPGVHVHQGRIDDLFTAQFGPVANVTFIVGETSVALIDSGGSRRAGEVIYTAIRAVTPLPIRYVINTHVHPDHNFGNQAFLAEKPEFVAHFRYPGDFAAKTGYYLQRLKAPWFEGTTPVAATWLIDTSTQFDLGNRRITLTPHDRAHTRHDLSVFDEQTQTLIAGDLLFVEHIPTLDGNLIGWLNVMDELDQLPYQRVVPGHGAVQLRTTLSERSAFAHQRHYLESLTASVRDAIHQNIDINTASNTLMKDHAKQWALFDAFHPRNVIQAYKELEWE</sequence>
<dbReference type="EMBL" id="FOWR01000021">
    <property type="protein sequence ID" value="SFP68608.1"/>
    <property type="molecule type" value="Genomic_DNA"/>
</dbReference>
<evidence type="ECO:0000259" key="2">
    <source>
        <dbReference type="SMART" id="SM00849"/>
    </source>
</evidence>
<gene>
    <name evidence="3" type="ORF">SAMN03084138_02845</name>
</gene>
<dbReference type="PANTHER" id="PTHR42951">
    <property type="entry name" value="METALLO-BETA-LACTAMASE DOMAIN-CONTAINING"/>
    <property type="match status" value="1"/>
</dbReference>
<organism evidence="3 4">
    <name type="scientific">Enterovibrio norvegicus DSM 15893</name>
    <dbReference type="NCBI Taxonomy" id="1121869"/>
    <lineage>
        <taxon>Bacteria</taxon>
        <taxon>Pseudomonadati</taxon>
        <taxon>Pseudomonadota</taxon>
        <taxon>Gammaproteobacteria</taxon>
        <taxon>Vibrionales</taxon>
        <taxon>Vibrionaceae</taxon>
        <taxon>Enterovibrio</taxon>
    </lineage>
</organism>
<evidence type="ECO:0000256" key="1">
    <source>
        <dbReference type="ARBA" id="ARBA00005250"/>
    </source>
</evidence>
<dbReference type="NCBIfam" id="TIGR04559">
    <property type="entry name" value="SoxH_rel_PQQ_2"/>
    <property type="match status" value="1"/>
</dbReference>
<accession>A0A1I5SCU7</accession>
<dbReference type="GO" id="GO:0017001">
    <property type="term" value="P:antibiotic catabolic process"/>
    <property type="evidence" value="ECO:0007669"/>
    <property type="project" value="UniProtKB-ARBA"/>
</dbReference>
<comment type="similarity">
    <text evidence="1">Belongs to the metallo-beta-lactamase superfamily. Class-B beta-lactamase family.</text>
</comment>
<feature type="domain" description="Metallo-beta-lactamase" evidence="2">
    <location>
        <begin position="65"/>
        <end position="245"/>
    </location>
</feature>
<dbReference type="InterPro" id="IPR030829">
    <property type="entry name" value="SoxH-rel_PQQ_2"/>
</dbReference>
<protein>
    <submittedName>
        <fullName evidence="3">Quinoprotein relay system zinc metallohydrolase 2</fullName>
    </submittedName>
</protein>
<dbReference type="PANTHER" id="PTHR42951:SF4">
    <property type="entry name" value="ACYL-COENZYME A THIOESTERASE MBLAC2"/>
    <property type="match status" value="1"/>
</dbReference>